<dbReference type="Proteomes" id="UP000465302">
    <property type="component" value="Unassembled WGS sequence"/>
</dbReference>
<dbReference type="Gene3D" id="1.25.40.10">
    <property type="entry name" value="Tetratricopeptide repeat domain"/>
    <property type="match status" value="1"/>
</dbReference>
<dbReference type="InterPro" id="IPR011990">
    <property type="entry name" value="TPR-like_helical_dom_sf"/>
</dbReference>
<evidence type="ECO:0000313" key="7">
    <source>
        <dbReference type="Proteomes" id="UP000220914"/>
    </source>
</evidence>
<dbReference type="RefSeq" id="WP_097938583.1">
    <property type="nucleotide sequence ID" value="NZ_BLKS01000001.1"/>
</dbReference>
<evidence type="ECO:0000313" key="6">
    <source>
        <dbReference type="EMBL" id="PEG41781.1"/>
    </source>
</evidence>
<evidence type="ECO:0000256" key="3">
    <source>
        <dbReference type="ARBA" id="ARBA00023163"/>
    </source>
</evidence>
<dbReference type="InterPro" id="IPR036388">
    <property type="entry name" value="WH-like_DNA-bd_sf"/>
</dbReference>
<dbReference type="SMART" id="SM00421">
    <property type="entry name" value="HTH_LUXR"/>
    <property type="match status" value="1"/>
</dbReference>
<dbReference type="PROSITE" id="PS50043">
    <property type="entry name" value="HTH_LUXR_2"/>
    <property type="match status" value="1"/>
</dbReference>
<accession>A0A2A7NEB3</accession>
<name>A0A2A7NEB3_MYCAG</name>
<dbReference type="PRINTS" id="PR00038">
    <property type="entry name" value="HTHLUXR"/>
</dbReference>
<dbReference type="SUPFAM" id="SSF46894">
    <property type="entry name" value="C-terminal effector domain of the bipartite response regulators"/>
    <property type="match status" value="1"/>
</dbReference>
<reference evidence="6 7" key="1">
    <citation type="submission" date="2017-10" db="EMBL/GenBank/DDBJ databases">
        <title>The new phylogeny of genus Mycobacterium.</title>
        <authorList>
            <person name="Tortoli E."/>
            <person name="Trovato A."/>
            <person name="Cirillo D.M."/>
        </authorList>
    </citation>
    <scope>NUCLEOTIDE SEQUENCE [LARGE SCALE GENOMIC DNA]</scope>
    <source>
        <strain evidence="6 7">CCUG37673</strain>
    </source>
</reference>
<keyword evidence="7" id="KW-1185">Reference proteome</keyword>
<evidence type="ECO:0000256" key="2">
    <source>
        <dbReference type="ARBA" id="ARBA00023125"/>
    </source>
</evidence>
<dbReference type="OrthoDB" id="136365at2"/>
<comment type="caution">
    <text evidence="6">The sequence shown here is derived from an EMBL/GenBank/DDBJ whole genome shotgun (WGS) entry which is preliminary data.</text>
</comment>
<dbReference type="GO" id="GO:0006355">
    <property type="term" value="P:regulation of DNA-templated transcription"/>
    <property type="evidence" value="ECO:0007669"/>
    <property type="project" value="InterPro"/>
</dbReference>
<proteinExistence type="predicted"/>
<dbReference type="AlphaFoldDB" id="A0A2A7NEB3"/>
<sequence>MASEDTDAERAVLLATKVHVPAIGGELVRRCALLEALAAGRGRKLTLLSAPAGWGKTTLLAQWALGSGEDQRFAWLTLDDSDNDPVWFWMYVIAALQQINAGAGNRAVELLRLGADPVQAALPTLLNDLDANTHPMALILDDYHVVVNRAVHEQVAFFISRMPTSFRIVVATRSDPMLPLARLRASGELVEMRSEDLCFGVTEAGVLLNDVLGLALTEEDVALLHQRTEGWAAGLYLAALSLTGRADSSAFIRTFAGDNRHVVDYLMCEVLDGQPPQLRDFLLRSSVLGRLSGALCDAVLHTSGSAAVLETMEHENLFVVPLDMSRRWYRYHQLFGELLRAELKRSRPDEVAVLHRRAAAWFEAEGLVDEALRHLVAAGDIARSADLIAADWVNEVNSGGLSTVSGWLDLLPDESVAGDARLSTARAWVALNVGRFDDARGWIEAVEAQSERGEQGGLDAQLVALHAVYAFKTGDLPAALAAARCAQSLDFGDARQARSAAYNLHGAALYFSGSTGEAQTTFERAVQLADKTGDRRRRIYALGYLALIAAESGQLADAEHHIRWATGVGTDPARGEHFIDAMVSLAAATVLDVRGDRRGAADAAQLAVSLARKGGSILEVAKAMLVNARILTDLGDQQTATASRSEARALLRTSADPATAERLLIAQKRPATAAVNARDESGPVEELTAKELEVLRLLATRLSRREIGARLYVSLNTVKTHQRALYRKLGVECRNEAVTRARELGLL</sequence>
<dbReference type="InterPro" id="IPR016032">
    <property type="entry name" value="Sig_transdc_resp-reg_C-effctor"/>
</dbReference>
<protein>
    <submittedName>
        <fullName evidence="6">Helix-turn-helix transcriptional regulator</fullName>
    </submittedName>
</protein>
<feature type="domain" description="HTH luxR-type" evidence="4">
    <location>
        <begin position="680"/>
        <end position="745"/>
    </location>
</feature>
<dbReference type="InterPro" id="IPR027417">
    <property type="entry name" value="P-loop_NTPase"/>
</dbReference>
<dbReference type="Gene3D" id="3.40.50.300">
    <property type="entry name" value="P-loop containing nucleotide triphosphate hydrolases"/>
    <property type="match status" value="1"/>
</dbReference>
<evidence type="ECO:0000313" key="8">
    <source>
        <dbReference type="Proteomes" id="UP000465302"/>
    </source>
</evidence>
<dbReference type="Pfam" id="PF00196">
    <property type="entry name" value="GerE"/>
    <property type="match status" value="1"/>
</dbReference>
<evidence type="ECO:0000256" key="1">
    <source>
        <dbReference type="ARBA" id="ARBA00023015"/>
    </source>
</evidence>
<keyword evidence="3" id="KW-0804">Transcription</keyword>
<dbReference type="SUPFAM" id="SSF48452">
    <property type="entry name" value="TPR-like"/>
    <property type="match status" value="2"/>
</dbReference>
<evidence type="ECO:0000259" key="4">
    <source>
        <dbReference type="PROSITE" id="PS50043"/>
    </source>
</evidence>
<dbReference type="EMBL" id="PDCP01000005">
    <property type="protein sequence ID" value="PEG41781.1"/>
    <property type="molecule type" value="Genomic_DNA"/>
</dbReference>
<dbReference type="SUPFAM" id="SSF52540">
    <property type="entry name" value="P-loop containing nucleoside triphosphate hydrolases"/>
    <property type="match status" value="1"/>
</dbReference>
<keyword evidence="2" id="KW-0238">DNA-binding</keyword>
<dbReference type="CDD" id="cd06170">
    <property type="entry name" value="LuxR_C_like"/>
    <property type="match status" value="1"/>
</dbReference>
<dbReference type="PANTHER" id="PTHR44688:SF16">
    <property type="entry name" value="DNA-BINDING TRANSCRIPTIONAL ACTIVATOR DEVR_DOSR"/>
    <property type="match status" value="1"/>
</dbReference>
<dbReference type="PANTHER" id="PTHR44688">
    <property type="entry name" value="DNA-BINDING TRANSCRIPTIONAL ACTIVATOR DEVR_DOSR"/>
    <property type="match status" value="1"/>
</dbReference>
<dbReference type="EMBL" id="BLKS01000001">
    <property type="protein sequence ID" value="GFG49984.1"/>
    <property type="molecule type" value="Genomic_DNA"/>
</dbReference>
<gene>
    <name evidence="6" type="ORF">CQY20_04815</name>
    <name evidence="5" type="ORF">MAGR_14250</name>
</gene>
<keyword evidence="1" id="KW-0805">Transcription regulation</keyword>
<dbReference type="Proteomes" id="UP000220914">
    <property type="component" value="Unassembled WGS sequence"/>
</dbReference>
<evidence type="ECO:0000313" key="5">
    <source>
        <dbReference type="EMBL" id="GFG49984.1"/>
    </source>
</evidence>
<dbReference type="InterPro" id="IPR059106">
    <property type="entry name" value="WHD_MalT"/>
</dbReference>
<dbReference type="Pfam" id="PF25873">
    <property type="entry name" value="WHD_MalT"/>
    <property type="match status" value="1"/>
</dbReference>
<organism evidence="6 7">
    <name type="scientific">Mycolicibacterium agri</name>
    <name type="common">Mycobacterium agri</name>
    <dbReference type="NCBI Taxonomy" id="36811"/>
    <lineage>
        <taxon>Bacteria</taxon>
        <taxon>Bacillati</taxon>
        <taxon>Actinomycetota</taxon>
        <taxon>Actinomycetes</taxon>
        <taxon>Mycobacteriales</taxon>
        <taxon>Mycobacteriaceae</taxon>
        <taxon>Mycolicibacterium</taxon>
    </lineage>
</organism>
<dbReference type="Gene3D" id="1.10.10.10">
    <property type="entry name" value="Winged helix-like DNA-binding domain superfamily/Winged helix DNA-binding domain"/>
    <property type="match status" value="1"/>
</dbReference>
<dbReference type="GO" id="GO:0003677">
    <property type="term" value="F:DNA binding"/>
    <property type="evidence" value="ECO:0007669"/>
    <property type="project" value="UniProtKB-KW"/>
</dbReference>
<reference evidence="5 8" key="2">
    <citation type="journal article" date="2019" name="Emerg. Microbes Infect.">
        <title>Comprehensive subspecies identification of 175 nontuberculous mycobacteria species based on 7547 genomic profiles.</title>
        <authorList>
            <person name="Matsumoto Y."/>
            <person name="Kinjo T."/>
            <person name="Motooka D."/>
            <person name="Nabeya D."/>
            <person name="Jung N."/>
            <person name="Uechi K."/>
            <person name="Horii T."/>
            <person name="Iida T."/>
            <person name="Fujita J."/>
            <person name="Nakamura S."/>
        </authorList>
    </citation>
    <scope>NUCLEOTIDE SEQUENCE [LARGE SCALE GENOMIC DNA]</scope>
    <source>
        <strain evidence="5 8">JCM 6377</strain>
    </source>
</reference>
<reference evidence="5" key="3">
    <citation type="submission" date="2020-02" db="EMBL/GenBank/DDBJ databases">
        <authorList>
            <person name="Matsumoto Y."/>
            <person name="Motooka D."/>
            <person name="Nakamura S."/>
        </authorList>
    </citation>
    <scope>NUCLEOTIDE SEQUENCE</scope>
    <source>
        <strain evidence="5">JCM 6377</strain>
    </source>
</reference>
<dbReference type="InterPro" id="IPR000792">
    <property type="entry name" value="Tscrpt_reg_LuxR_C"/>
</dbReference>